<reference evidence="1" key="1">
    <citation type="submission" date="2023-07" db="EMBL/GenBank/DDBJ databases">
        <title>A collection of bacterial strains from the Burkholderia cepacia Research Laboratory and Repository.</title>
        <authorList>
            <person name="Lipuma J."/>
            <person name="Spilker T."/>
            <person name="Caverly L."/>
        </authorList>
    </citation>
    <scope>NUCLEOTIDE SEQUENCE</scope>
    <source>
        <strain evidence="1">AU45194</strain>
    </source>
</reference>
<comment type="caution">
    <text evidence="1">The sequence shown here is derived from an EMBL/GenBank/DDBJ whole genome shotgun (WGS) entry which is preliminary data.</text>
</comment>
<keyword evidence="2" id="KW-1185">Reference proteome</keyword>
<evidence type="ECO:0000313" key="1">
    <source>
        <dbReference type="EMBL" id="MDN7527178.1"/>
    </source>
</evidence>
<organism evidence="1 2">
    <name type="scientific">Burkholderia orbicola</name>
    <dbReference type="NCBI Taxonomy" id="2978683"/>
    <lineage>
        <taxon>Bacteria</taxon>
        <taxon>Pseudomonadati</taxon>
        <taxon>Pseudomonadota</taxon>
        <taxon>Betaproteobacteria</taxon>
        <taxon>Burkholderiales</taxon>
        <taxon>Burkholderiaceae</taxon>
        <taxon>Burkholderia</taxon>
        <taxon>Burkholderia cepacia complex</taxon>
    </lineage>
</organism>
<dbReference type="Proteomes" id="UP001172217">
    <property type="component" value="Unassembled WGS sequence"/>
</dbReference>
<dbReference type="SUPFAM" id="SSF103088">
    <property type="entry name" value="OmpA-like"/>
    <property type="match status" value="1"/>
</dbReference>
<dbReference type="RefSeq" id="WP_226292261.1">
    <property type="nucleotide sequence ID" value="NZ_JAUJQA010000021.1"/>
</dbReference>
<gene>
    <name evidence="1" type="ORF">QZM70_29970</name>
</gene>
<evidence type="ECO:0000313" key="2">
    <source>
        <dbReference type="Proteomes" id="UP001172217"/>
    </source>
</evidence>
<dbReference type="InterPro" id="IPR036737">
    <property type="entry name" value="OmpA-like_sf"/>
</dbReference>
<name>A0ABT8P030_9BURK</name>
<accession>A0ABT8P030</accession>
<sequence length="157" mass="17562">MVEQRRPAINNADSIAGHVIYMPKFIVSLYLITSSPVFACIASENFDIYFSRDSSHISNAEIVRIAKWTIDQKLNYANHLTKETTLISGHAEESEPEALALAQSRLQTAYALLEQLGFLRGTIKKSVRVYSHGDVDNGRRVEISFLPDCPNKCCDGK</sequence>
<protein>
    <recommendedName>
        <fullName evidence="3">OmpA-like domain-containing protein</fullName>
    </recommendedName>
</protein>
<evidence type="ECO:0008006" key="3">
    <source>
        <dbReference type="Google" id="ProtNLM"/>
    </source>
</evidence>
<dbReference type="EMBL" id="JAUJQL010000019">
    <property type="protein sequence ID" value="MDN7527178.1"/>
    <property type="molecule type" value="Genomic_DNA"/>
</dbReference>
<proteinExistence type="predicted"/>